<name>A0A9X1SC23_9MICC</name>
<gene>
    <name evidence="1" type="ORF">LJ757_10755</name>
</gene>
<dbReference type="Proteomes" id="UP001139158">
    <property type="component" value="Unassembled WGS sequence"/>
</dbReference>
<evidence type="ECO:0000313" key="2">
    <source>
        <dbReference type="Proteomes" id="UP001139158"/>
    </source>
</evidence>
<keyword evidence="2" id="KW-1185">Reference proteome</keyword>
<reference evidence="1" key="1">
    <citation type="submission" date="2021-10" db="EMBL/GenBank/DDBJ databases">
        <title>Novel species in genus Arthrobacter.</title>
        <authorList>
            <person name="Liu Y."/>
        </authorList>
    </citation>
    <scope>NUCLEOTIDE SEQUENCE</scope>
    <source>
        <strain evidence="1">Zg-Y453</strain>
    </source>
</reference>
<evidence type="ECO:0000313" key="1">
    <source>
        <dbReference type="EMBL" id="MCC3298285.1"/>
    </source>
</evidence>
<dbReference type="AlphaFoldDB" id="A0A9X1SC23"/>
<dbReference type="RefSeq" id="WP_227896158.1">
    <property type="nucleotide sequence ID" value="NZ_CP099466.1"/>
</dbReference>
<dbReference type="EMBL" id="JAJFZV010000011">
    <property type="protein sequence ID" value="MCC3298285.1"/>
    <property type="molecule type" value="Genomic_DNA"/>
</dbReference>
<proteinExistence type="predicted"/>
<organism evidence="1 2">
    <name type="scientific">Arthrobacter caoxuetaonis</name>
    <dbReference type="NCBI Taxonomy" id="2886935"/>
    <lineage>
        <taxon>Bacteria</taxon>
        <taxon>Bacillati</taxon>
        <taxon>Actinomycetota</taxon>
        <taxon>Actinomycetes</taxon>
        <taxon>Micrococcales</taxon>
        <taxon>Micrococcaceae</taxon>
        <taxon>Arthrobacter</taxon>
    </lineage>
</organism>
<protein>
    <submittedName>
        <fullName evidence="1">Uncharacterized protein</fullName>
    </submittedName>
</protein>
<comment type="caution">
    <text evidence="1">The sequence shown here is derived from an EMBL/GenBank/DDBJ whole genome shotgun (WGS) entry which is preliminary data.</text>
</comment>
<accession>A0A9X1SC23</accession>
<sequence>MSAEPVEEYLTPHQENLERWDEVLTQLEDNLEAFMDGTTVLDQARTVASAWHPPHALGPLPAEYATRARLLSMAQQRAYAQLRSESRMIRQQAELIRSVPTASSGGAVYLDVSG</sequence>